<dbReference type="OrthoDB" id="4217619at2759"/>
<evidence type="ECO:0000256" key="3">
    <source>
        <dbReference type="ARBA" id="ARBA00022801"/>
    </source>
</evidence>
<dbReference type="GO" id="GO:0004252">
    <property type="term" value="F:serine-type endopeptidase activity"/>
    <property type="evidence" value="ECO:0007669"/>
    <property type="project" value="InterPro"/>
</dbReference>
<dbReference type="EMBL" id="KQ965777">
    <property type="protein sequence ID" value="KXS13562.1"/>
    <property type="molecule type" value="Genomic_DNA"/>
</dbReference>
<dbReference type="InterPro" id="IPR009003">
    <property type="entry name" value="Peptidase_S1_PA"/>
</dbReference>
<reference evidence="7 8" key="1">
    <citation type="journal article" date="2015" name="Genome Biol. Evol.">
        <title>Phylogenomic analyses indicate that early fungi evolved digesting cell walls of algal ancestors of land plants.</title>
        <authorList>
            <person name="Chang Y."/>
            <person name="Wang S."/>
            <person name="Sekimoto S."/>
            <person name="Aerts A.L."/>
            <person name="Choi C."/>
            <person name="Clum A."/>
            <person name="LaButti K.M."/>
            <person name="Lindquist E.A."/>
            <person name="Yee Ngan C."/>
            <person name="Ohm R.A."/>
            <person name="Salamov A.A."/>
            <person name="Grigoriev I.V."/>
            <person name="Spatafora J.W."/>
            <person name="Berbee M.L."/>
        </authorList>
    </citation>
    <scope>NUCLEOTIDE SEQUENCE [LARGE SCALE GENOMIC DNA]</scope>
    <source>
        <strain evidence="7 8">JEL478</strain>
    </source>
</reference>
<dbReference type="InterPro" id="IPR001478">
    <property type="entry name" value="PDZ"/>
</dbReference>
<evidence type="ECO:0000256" key="4">
    <source>
        <dbReference type="ARBA" id="ARBA00022825"/>
    </source>
</evidence>
<gene>
    <name evidence="7" type="ORF">M427DRAFT_71334</name>
</gene>
<dbReference type="PROSITE" id="PS50106">
    <property type="entry name" value="PDZ"/>
    <property type="match status" value="1"/>
</dbReference>
<accession>A0A139A9Q5</accession>
<keyword evidence="3" id="KW-0378">Hydrolase</keyword>
<dbReference type="InterPro" id="IPR036034">
    <property type="entry name" value="PDZ_sf"/>
</dbReference>
<dbReference type="PANTHER" id="PTHR45980:SF18">
    <property type="entry name" value="PROTEASE DO-LIKE 9"/>
    <property type="match status" value="1"/>
</dbReference>
<sequence length="627" mass="69290">MKRSSSQRMSITPKQPTKTDLSALAQMMMMRDEEEENDLSSLFPTVVKVFCTHTFPNYSLPWQMKRSVASTSTGFLIHNKQILTNAHSVEHYTQVRVRKRGDSQKYIAKVLAIGRDCDMALLTVEDPKFWKKAPFVDLYGRVKKLPKLEERVSVVGYPVGGENLSIAAGVVSRIDMQQYAMGVYELLAVQVDAPINPGNSGGPVFDSQKQFVGIAFQGLRDAEVEGVGYIIPVPVVHHFLRDIEKNGHYTGFCDIGISIQPLENPTLKQFLKMGDRTGVLVCKVAPLSPCQGHVKVGDVLLAIDGFSVADDQTVEFPSDWSGATISASNPADSAAVQESGDVLRELGSIPAKMQSSWEDLPDEADDGQDAMEVVEVGEQSGQEEGDDDVPMRGVRTRERIDANFVVTQKFVGDNLKLKVLRKEGGEIKELDLEITLTEPAMLVPVEGKRVKDGHKDLKLPTWYIVGGLVLVPFTEAYVTEEFGGSSDSAPVELLNQWTSGEKKYGGQEIVLLSQVLAHDSNVGYDFVQNIQLAKVNGVEVRNLKHAVQLIEMAIKDGRIAAEDDDKRYVRLDFANSIVIVLDARTVENDTKEVLTQHEVPRVRSSDLDGVETEPLPPVQEEKPKEKK</sequence>
<dbReference type="SUPFAM" id="SSF50494">
    <property type="entry name" value="Trypsin-like serine proteases"/>
    <property type="match status" value="1"/>
</dbReference>
<feature type="compositionally biased region" description="Basic and acidic residues" evidence="5">
    <location>
        <begin position="596"/>
        <end position="606"/>
    </location>
</feature>
<evidence type="ECO:0000313" key="7">
    <source>
        <dbReference type="EMBL" id="KXS13562.1"/>
    </source>
</evidence>
<keyword evidence="2 7" id="KW-0645">Protease</keyword>
<dbReference type="SUPFAM" id="SSF50156">
    <property type="entry name" value="PDZ domain-like"/>
    <property type="match status" value="1"/>
</dbReference>
<dbReference type="PANTHER" id="PTHR45980">
    <property type="match status" value="1"/>
</dbReference>
<feature type="domain" description="PDZ" evidence="6">
    <location>
        <begin position="240"/>
        <end position="308"/>
    </location>
</feature>
<proteinExistence type="inferred from homology"/>
<dbReference type="Proteomes" id="UP000070544">
    <property type="component" value="Unassembled WGS sequence"/>
</dbReference>
<dbReference type="Pfam" id="PF13365">
    <property type="entry name" value="Trypsin_2"/>
    <property type="match status" value="1"/>
</dbReference>
<dbReference type="Gene3D" id="3.20.190.20">
    <property type="match status" value="1"/>
</dbReference>
<dbReference type="Gene3D" id="2.40.10.10">
    <property type="entry name" value="Trypsin-like serine proteases"/>
    <property type="match status" value="2"/>
</dbReference>
<dbReference type="Gene3D" id="2.30.42.10">
    <property type="match status" value="1"/>
</dbReference>
<keyword evidence="8" id="KW-1185">Reference proteome</keyword>
<evidence type="ECO:0000259" key="6">
    <source>
        <dbReference type="PROSITE" id="PS50106"/>
    </source>
</evidence>
<evidence type="ECO:0000313" key="8">
    <source>
        <dbReference type="Proteomes" id="UP000070544"/>
    </source>
</evidence>
<keyword evidence="4" id="KW-0720">Serine protease</keyword>
<evidence type="ECO:0000256" key="2">
    <source>
        <dbReference type="ARBA" id="ARBA00022670"/>
    </source>
</evidence>
<organism evidence="7 8">
    <name type="scientific">Gonapodya prolifera (strain JEL478)</name>
    <name type="common">Monoblepharis prolifera</name>
    <dbReference type="NCBI Taxonomy" id="1344416"/>
    <lineage>
        <taxon>Eukaryota</taxon>
        <taxon>Fungi</taxon>
        <taxon>Fungi incertae sedis</taxon>
        <taxon>Chytridiomycota</taxon>
        <taxon>Chytridiomycota incertae sedis</taxon>
        <taxon>Monoblepharidomycetes</taxon>
        <taxon>Monoblepharidales</taxon>
        <taxon>Gonapodyaceae</taxon>
        <taxon>Gonapodya</taxon>
    </lineage>
</organism>
<evidence type="ECO:0000256" key="5">
    <source>
        <dbReference type="SAM" id="MobiDB-lite"/>
    </source>
</evidence>
<dbReference type="GO" id="GO:0006508">
    <property type="term" value="P:proteolysis"/>
    <property type="evidence" value="ECO:0007669"/>
    <property type="project" value="UniProtKB-KW"/>
</dbReference>
<comment type="similarity">
    <text evidence="1">Belongs to the peptidase S1C family.</text>
</comment>
<dbReference type="STRING" id="1344416.A0A139A9Q5"/>
<name>A0A139A9Q5_GONPJ</name>
<evidence type="ECO:0000256" key="1">
    <source>
        <dbReference type="ARBA" id="ARBA00010541"/>
    </source>
</evidence>
<dbReference type="PRINTS" id="PR00834">
    <property type="entry name" value="PROTEASES2C"/>
</dbReference>
<dbReference type="Pfam" id="PF17815">
    <property type="entry name" value="PDZ_3"/>
    <property type="match status" value="1"/>
</dbReference>
<dbReference type="InterPro" id="IPR001940">
    <property type="entry name" value="Peptidase_S1C"/>
</dbReference>
<dbReference type="InterPro" id="IPR043504">
    <property type="entry name" value="Peptidase_S1_PA_chymotrypsin"/>
</dbReference>
<dbReference type="InterPro" id="IPR041517">
    <property type="entry name" value="DEGP_PDZ"/>
</dbReference>
<dbReference type="InterPro" id="IPR046449">
    <property type="entry name" value="DEGP_PDZ_sf"/>
</dbReference>
<dbReference type="AlphaFoldDB" id="A0A139A9Q5"/>
<feature type="region of interest" description="Disordered" evidence="5">
    <location>
        <begin position="596"/>
        <end position="627"/>
    </location>
</feature>
<protein>
    <submittedName>
        <fullName evidence="7">Trypsin-like serine protease</fullName>
    </submittedName>
</protein>